<dbReference type="HOGENOM" id="CLU_540273_0_0_1"/>
<dbReference type="eggNOG" id="ENOG502QZF5">
    <property type="taxonomic scope" value="Eukaryota"/>
</dbReference>
<dbReference type="AlphaFoldDB" id="B8CC05"/>
<proteinExistence type="predicted"/>
<dbReference type="Proteomes" id="UP000001449">
    <property type="component" value="Chromosome 14"/>
</dbReference>
<keyword evidence="3" id="KW-0812">Transmembrane</keyword>
<reference evidence="4 5" key="2">
    <citation type="journal article" date="2008" name="Nature">
        <title>The Phaeodactylum genome reveals the evolutionary history of diatom genomes.</title>
        <authorList>
            <person name="Bowler C."/>
            <person name="Allen A.E."/>
            <person name="Badger J.H."/>
            <person name="Grimwood J."/>
            <person name="Jabbari K."/>
            <person name="Kuo A."/>
            <person name="Maheswari U."/>
            <person name="Martens C."/>
            <person name="Maumus F."/>
            <person name="Otillar R.P."/>
            <person name="Rayko E."/>
            <person name="Salamov A."/>
            <person name="Vandepoele K."/>
            <person name="Beszteri B."/>
            <person name="Gruber A."/>
            <person name="Heijde M."/>
            <person name="Katinka M."/>
            <person name="Mock T."/>
            <person name="Valentin K."/>
            <person name="Verret F."/>
            <person name="Berges J.A."/>
            <person name="Brownlee C."/>
            <person name="Cadoret J.P."/>
            <person name="Chiovitti A."/>
            <person name="Choi C.J."/>
            <person name="Coesel S."/>
            <person name="De Martino A."/>
            <person name="Detter J.C."/>
            <person name="Durkin C."/>
            <person name="Falciatore A."/>
            <person name="Fournet J."/>
            <person name="Haruta M."/>
            <person name="Huysman M.J."/>
            <person name="Jenkins B.D."/>
            <person name="Jiroutova K."/>
            <person name="Jorgensen R.E."/>
            <person name="Joubert Y."/>
            <person name="Kaplan A."/>
            <person name="Kroger N."/>
            <person name="Kroth P.G."/>
            <person name="La Roche J."/>
            <person name="Lindquist E."/>
            <person name="Lommer M."/>
            <person name="Martin-Jezequel V."/>
            <person name="Lopez P.J."/>
            <person name="Lucas S."/>
            <person name="Mangogna M."/>
            <person name="McGinnis K."/>
            <person name="Medlin L.K."/>
            <person name="Montsant A."/>
            <person name="Oudot-Le Secq M.P."/>
            <person name="Napoli C."/>
            <person name="Obornik M."/>
            <person name="Parker M.S."/>
            <person name="Petit J.L."/>
            <person name="Porcel B.M."/>
            <person name="Poulsen N."/>
            <person name="Robison M."/>
            <person name="Rychlewski L."/>
            <person name="Rynearson T.A."/>
            <person name="Schmutz J."/>
            <person name="Shapiro H."/>
            <person name="Siaut M."/>
            <person name="Stanley M."/>
            <person name="Sussman M.R."/>
            <person name="Taylor A.R."/>
            <person name="Vardi A."/>
            <person name="von Dassow P."/>
            <person name="Vyverman W."/>
            <person name="Willis A."/>
            <person name="Wyrwicz L.S."/>
            <person name="Rokhsar D.S."/>
            <person name="Weissenbach J."/>
            <person name="Armbrust E.V."/>
            <person name="Green B.R."/>
            <person name="Van de Peer Y."/>
            <person name="Grigoriev I.V."/>
        </authorList>
    </citation>
    <scope>NUCLEOTIDE SEQUENCE [LARGE SCALE GENOMIC DNA]</scope>
    <source>
        <strain evidence="4 5">CCMP1335</strain>
    </source>
</reference>
<dbReference type="Pfam" id="PF00560">
    <property type="entry name" value="LRR_1"/>
    <property type="match status" value="2"/>
</dbReference>
<dbReference type="GeneID" id="7450822"/>
<protein>
    <recommendedName>
        <fullName evidence="6">Leucine-rich repeat-containing N-terminal plant-type domain-containing protein</fullName>
    </recommendedName>
</protein>
<dbReference type="Gene3D" id="3.80.10.10">
    <property type="entry name" value="Ribonuclease Inhibitor"/>
    <property type="match status" value="1"/>
</dbReference>
<dbReference type="InterPro" id="IPR001611">
    <property type="entry name" value="Leu-rich_rpt"/>
</dbReference>
<dbReference type="InParanoid" id="B8CC05"/>
<dbReference type="FunFam" id="3.80.10.10:FF:000383">
    <property type="entry name" value="Leucine-rich repeat receptor protein kinase EMS1"/>
    <property type="match status" value="1"/>
</dbReference>
<feature type="region of interest" description="Disordered" evidence="2">
    <location>
        <begin position="1"/>
        <end position="40"/>
    </location>
</feature>
<dbReference type="PANTHER" id="PTHR48064:SF6">
    <property type="entry name" value="RECEPTOR-LIKE PROTEIN KINASE 2"/>
    <property type="match status" value="1"/>
</dbReference>
<feature type="region of interest" description="Disordered" evidence="2">
    <location>
        <begin position="161"/>
        <end position="181"/>
    </location>
</feature>
<dbReference type="SUPFAM" id="SSF52058">
    <property type="entry name" value="L domain-like"/>
    <property type="match status" value="1"/>
</dbReference>
<dbReference type="RefSeq" id="XP_002293864.1">
    <property type="nucleotide sequence ID" value="XM_002293828.1"/>
</dbReference>
<keyword evidence="3" id="KW-0472">Membrane</keyword>
<reference evidence="4 5" key="1">
    <citation type="journal article" date="2004" name="Science">
        <title>The genome of the diatom Thalassiosira pseudonana: ecology, evolution, and metabolism.</title>
        <authorList>
            <person name="Armbrust E.V."/>
            <person name="Berges J.A."/>
            <person name="Bowler C."/>
            <person name="Green B.R."/>
            <person name="Martinez D."/>
            <person name="Putnam N.H."/>
            <person name="Zhou S."/>
            <person name="Allen A.E."/>
            <person name="Apt K.E."/>
            <person name="Bechner M."/>
            <person name="Brzezinski M.A."/>
            <person name="Chaal B.K."/>
            <person name="Chiovitti A."/>
            <person name="Davis A.K."/>
            <person name="Demarest M.S."/>
            <person name="Detter J.C."/>
            <person name="Glavina T."/>
            <person name="Goodstein D."/>
            <person name="Hadi M.Z."/>
            <person name="Hellsten U."/>
            <person name="Hildebrand M."/>
            <person name="Jenkins B.D."/>
            <person name="Jurka J."/>
            <person name="Kapitonov V.V."/>
            <person name="Kroger N."/>
            <person name="Lau W.W."/>
            <person name="Lane T.W."/>
            <person name="Larimer F.W."/>
            <person name="Lippmeier J.C."/>
            <person name="Lucas S."/>
            <person name="Medina M."/>
            <person name="Montsant A."/>
            <person name="Obornik M."/>
            <person name="Parker M.S."/>
            <person name="Palenik B."/>
            <person name="Pazour G.J."/>
            <person name="Richardson P.M."/>
            <person name="Rynearson T.A."/>
            <person name="Saito M.A."/>
            <person name="Schwartz D.C."/>
            <person name="Thamatrakoln K."/>
            <person name="Valentin K."/>
            <person name="Vardi A."/>
            <person name="Wilkerson F.P."/>
            <person name="Rokhsar D.S."/>
        </authorList>
    </citation>
    <scope>NUCLEOTIDE SEQUENCE [LARGE SCALE GENOMIC DNA]</scope>
    <source>
        <strain evidence="4 5">CCMP1335</strain>
    </source>
</reference>
<dbReference type="InterPro" id="IPR032675">
    <property type="entry name" value="LRR_dom_sf"/>
</dbReference>
<organism evidence="4 5">
    <name type="scientific">Thalassiosira pseudonana</name>
    <name type="common">Marine diatom</name>
    <name type="synonym">Cyclotella nana</name>
    <dbReference type="NCBI Taxonomy" id="35128"/>
    <lineage>
        <taxon>Eukaryota</taxon>
        <taxon>Sar</taxon>
        <taxon>Stramenopiles</taxon>
        <taxon>Ochrophyta</taxon>
        <taxon>Bacillariophyta</taxon>
        <taxon>Coscinodiscophyceae</taxon>
        <taxon>Thalassiosirophycidae</taxon>
        <taxon>Thalassiosirales</taxon>
        <taxon>Thalassiosiraceae</taxon>
        <taxon>Thalassiosira</taxon>
    </lineage>
</organism>
<keyword evidence="3" id="KW-1133">Transmembrane helix</keyword>
<dbReference type="EMBL" id="CM000649">
    <property type="protein sequence ID" value="EED88873.1"/>
    <property type="molecule type" value="Genomic_DNA"/>
</dbReference>
<sequence length="505" mass="54412">MIDVLDGHYNGQDSSEMMLPTNFDSSDEHESAENGDDEEVGAECVDASNRSNSILLGLAISNIGIGSSFHNSMRTSLLGDISEHNDALMGVEEGMIIMAERHVLEDDVPSEREGDGGGSDGTVASLRKKVFKTRRHTVAFVMVLLALISAGAVGISFAVKQSSGSSDNGNDENDLPGFQGGDWNMADLTAKSIDTNTPTLSPTITSSPTQTADVRRDIVLSLLEPMIGNNGTSTGVKNDITIKGTPQYKALQWLESSVWTRNSSFNLLGWSEADPTEKQQRILQRYALAVIYYATGGDIEVGGWKDDCHFLSDRHECLWVSSVDDELGTGCEGDGQVMNVTLVRNGLTGTIPKRLSDGLPHLKSFDVSFNGVTGTIPEDIGSFAVLQAFLAANNQISGTLPSSIGNIATLRVLNLAKNKMVGVIPSEVSNLVRLEKVWLSENEFTANMNSFCTSNGARYSVFYTDCLSRSFPSIEGEVDCMCCTMCCRGETSSGTTCHPNYPIYP</sequence>
<dbReference type="PaxDb" id="35128-Thaps269725"/>
<evidence type="ECO:0008006" key="6">
    <source>
        <dbReference type="Google" id="ProtNLM"/>
    </source>
</evidence>
<dbReference type="GO" id="GO:0038023">
    <property type="term" value="F:signaling receptor activity"/>
    <property type="evidence" value="ECO:0000318"/>
    <property type="project" value="GO_Central"/>
</dbReference>
<evidence type="ECO:0000256" key="3">
    <source>
        <dbReference type="SAM" id="Phobius"/>
    </source>
</evidence>
<dbReference type="STRING" id="35128.B8CC05"/>
<evidence type="ECO:0000256" key="2">
    <source>
        <dbReference type="SAM" id="MobiDB-lite"/>
    </source>
</evidence>
<feature type="transmembrane region" description="Helical" evidence="3">
    <location>
        <begin position="137"/>
        <end position="159"/>
    </location>
</feature>
<dbReference type="GO" id="GO:0005886">
    <property type="term" value="C:plasma membrane"/>
    <property type="evidence" value="ECO:0000318"/>
    <property type="project" value="GO_Central"/>
</dbReference>
<gene>
    <name evidence="4" type="ORF">THAPSDRAFT_269725</name>
</gene>
<keyword evidence="5" id="KW-1185">Reference proteome</keyword>
<accession>B8CC05</accession>
<dbReference type="InterPro" id="IPR053038">
    <property type="entry name" value="RLP_Defense"/>
</dbReference>
<name>B8CC05_THAPS</name>
<evidence type="ECO:0000313" key="4">
    <source>
        <dbReference type="EMBL" id="EED88873.1"/>
    </source>
</evidence>
<dbReference type="KEGG" id="tps:THAPSDRAFT_269725"/>
<evidence type="ECO:0000256" key="1">
    <source>
        <dbReference type="ARBA" id="ARBA00022737"/>
    </source>
</evidence>
<evidence type="ECO:0000313" key="5">
    <source>
        <dbReference type="Proteomes" id="UP000001449"/>
    </source>
</evidence>
<keyword evidence="1" id="KW-0677">Repeat</keyword>
<dbReference type="PANTHER" id="PTHR48064">
    <property type="entry name" value="OS01G0750400 PROTEIN"/>
    <property type="match status" value="1"/>
</dbReference>